<sequence length="76" mass="7770">MARRPLERASAALAMGLLAFVLLIVAEAALAVLLAGQGIGQWLAGMAHPAGALGLAGQIVFALVPLAVWRSTRPRG</sequence>
<organism evidence="2 3">
    <name type="scientific">Alteraurantiacibacter palmitatis</name>
    <dbReference type="NCBI Taxonomy" id="2054628"/>
    <lineage>
        <taxon>Bacteria</taxon>
        <taxon>Pseudomonadati</taxon>
        <taxon>Pseudomonadota</taxon>
        <taxon>Alphaproteobacteria</taxon>
        <taxon>Sphingomonadales</taxon>
        <taxon>Erythrobacteraceae</taxon>
        <taxon>Alteraurantiacibacter</taxon>
    </lineage>
</organism>
<comment type="caution">
    <text evidence="2">The sequence shown here is derived from an EMBL/GenBank/DDBJ whole genome shotgun (WGS) entry which is preliminary data.</text>
</comment>
<keyword evidence="3" id="KW-1185">Reference proteome</keyword>
<protein>
    <submittedName>
        <fullName evidence="2">Uncharacterized protein</fullName>
    </submittedName>
</protein>
<keyword evidence="1" id="KW-0472">Membrane</keyword>
<accession>A0ABV7E809</accession>
<gene>
    <name evidence="2" type="ORF">ACFODU_13595</name>
</gene>
<keyword evidence="1" id="KW-1133">Transmembrane helix</keyword>
<dbReference type="Proteomes" id="UP001595456">
    <property type="component" value="Unassembled WGS sequence"/>
</dbReference>
<dbReference type="EMBL" id="JBHRST010000021">
    <property type="protein sequence ID" value="MFC3098825.1"/>
    <property type="molecule type" value="Genomic_DNA"/>
</dbReference>
<name>A0ABV7E809_9SPHN</name>
<proteinExistence type="predicted"/>
<reference evidence="3" key="1">
    <citation type="journal article" date="2019" name="Int. J. Syst. Evol. Microbiol.">
        <title>The Global Catalogue of Microorganisms (GCM) 10K type strain sequencing project: providing services to taxonomists for standard genome sequencing and annotation.</title>
        <authorList>
            <consortium name="The Broad Institute Genomics Platform"/>
            <consortium name="The Broad Institute Genome Sequencing Center for Infectious Disease"/>
            <person name="Wu L."/>
            <person name="Ma J."/>
        </authorList>
    </citation>
    <scope>NUCLEOTIDE SEQUENCE [LARGE SCALE GENOMIC DNA]</scope>
    <source>
        <strain evidence="3">KCTC 52607</strain>
    </source>
</reference>
<feature type="transmembrane region" description="Helical" evidence="1">
    <location>
        <begin position="47"/>
        <end position="69"/>
    </location>
</feature>
<evidence type="ECO:0000313" key="3">
    <source>
        <dbReference type="Proteomes" id="UP001595456"/>
    </source>
</evidence>
<dbReference type="RefSeq" id="WP_336927608.1">
    <property type="nucleotide sequence ID" value="NZ_JBANRO010000017.1"/>
</dbReference>
<evidence type="ECO:0000256" key="1">
    <source>
        <dbReference type="SAM" id="Phobius"/>
    </source>
</evidence>
<keyword evidence="1" id="KW-0812">Transmembrane</keyword>
<feature type="transmembrane region" description="Helical" evidence="1">
    <location>
        <begin position="12"/>
        <end position="35"/>
    </location>
</feature>
<evidence type="ECO:0000313" key="2">
    <source>
        <dbReference type="EMBL" id="MFC3098825.1"/>
    </source>
</evidence>